<dbReference type="InterPro" id="IPR030616">
    <property type="entry name" value="Aur-like"/>
</dbReference>
<keyword evidence="1" id="KW-0723">Serine/threonine-protein kinase</keyword>
<dbReference type="SUPFAM" id="SSF56112">
    <property type="entry name" value="Protein kinase-like (PK-like)"/>
    <property type="match status" value="1"/>
</dbReference>
<protein>
    <recommendedName>
        <fullName evidence="11">Protein kinase domain-containing protein</fullName>
    </recommendedName>
</protein>
<dbReference type="AlphaFoldDB" id="A0AAD3HPS0"/>
<dbReference type="InterPro" id="IPR017441">
    <property type="entry name" value="Protein_kinase_ATP_BS"/>
</dbReference>
<dbReference type="PANTHER" id="PTHR24350">
    <property type="entry name" value="SERINE/THREONINE-PROTEIN KINASE IAL-RELATED"/>
    <property type="match status" value="1"/>
</dbReference>
<keyword evidence="2" id="KW-0808">Transferase</keyword>
<evidence type="ECO:0000256" key="6">
    <source>
        <dbReference type="PIRSR" id="PIRSR630616-1"/>
    </source>
</evidence>
<name>A0AAD3HPS0_9CHLO</name>
<keyword evidence="13" id="KW-1185">Reference proteome</keyword>
<evidence type="ECO:0000256" key="1">
    <source>
        <dbReference type="ARBA" id="ARBA00022527"/>
    </source>
</evidence>
<dbReference type="Pfam" id="PF00069">
    <property type="entry name" value="Pkinase"/>
    <property type="match status" value="1"/>
</dbReference>
<dbReference type="InterPro" id="IPR011009">
    <property type="entry name" value="Kinase-like_dom_sf"/>
</dbReference>
<organism evidence="12 13">
    <name type="scientific">Astrephomene gubernaculifera</name>
    <dbReference type="NCBI Taxonomy" id="47775"/>
    <lineage>
        <taxon>Eukaryota</taxon>
        <taxon>Viridiplantae</taxon>
        <taxon>Chlorophyta</taxon>
        <taxon>core chlorophytes</taxon>
        <taxon>Chlorophyceae</taxon>
        <taxon>CS clade</taxon>
        <taxon>Chlamydomonadales</taxon>
        <taxon>Astrephomenaceae</taxon>
        <taxon>Astrephomene</taxon>
    </lineage>
</organism>
<evidence type="ECO:0000256" key="8">
    <source>
        <dbReference type="PIRSR" id="PIRSR630616-3"/>
    </source>
</evidence>
<comment type="caution">
    <text evidence="12">The sequence shown here is derived from an EMBL/GenBank/DDBJ whole genome shotgun (WGS) entry which is preliminary data.</text>
</comment>
<dbReference type="PROSITE" id="PS50011">
    <property type="entry name" value="PROTEIN_KINASE_DOM"/>
    <property type="match status" value="1"/>
</dbReference>
<dbReference type="GO" id="GO:0004674">
    <property type="term" value="F:protein serine/threonine kinase activity"/>
    <property type="evidence" value="ECO:0007669"/>
    <property type="project" value="UniProtKB-KW"/>
</dbReference>
<evidence type="ECO:0000256" key="7">
    <source>
        <dbReference type="PIRSR" id="PIRSR630616-2"/>
    </source>
</evidence>
<dbReference type="PROSITE" id="PS00107">
    <property type="entry name" value="PROTEIN_KINASE_ATP"/>
    <property type="match status" value="1"/>
</dbReference>
<dbReference type="Gene3D" id="1.10.510.10">
    <property type="entry name" value="Transferase(Phosphotransferase) domain 1"/>
    <property type="match status" value="2"/>
</dbReference>
<feature type="compositionally biased region" description="Low complexity" evidence="10">
    <location>
        <begin position="298"/>
        <end position="313"/>
    </location>
</feature>
<evidence type="ECO:0000256" key="10">
    <source>
        <dbReference type="SAM" id="MobiDB-lite"/>
    </source>
</evidence>
<keyword evidence="5 7" id="KW-0067">ATP-binding</keyword>
<evidence type="ECO:0000313" key="13">
    <source>
        <dbReference type="Proteomes" id="UP001054857"/>
    </source>
</evidence>
<feature type="binding site" evidence="7 9">
    <location>
        <position position="56"/>
    </location>
    <ligand>
        <name>ATP</name>
        <dbReference type="ChEBI" id="CHEBI:30616"/>
    </ligand>
</feature>
<feature type="binding site" evidence="7">
    <location>
        <begin position="107"/>
        <end position="109"/>
    </location>
    <ligand>
        <name>ATP</name>
        <dbReference type="ChEBI" id="CHEBI:30616"/>
    </ligand>
</feature>
<evidence type="ECO:0000256" key="2">
    <source>
        <dbReference type="ARBA" id="ARBA00022679"/>
    </source>
</evidence>
<evidence type="ECO:0000259" key="11">
    <source>
        <dbReference type="PROSITE" id="PS50011"/>
    </source>
</evidence>
<feature type="region of interest" description="Disordered" evidence="10">
    <location>
        <begin position="278"/>
        <end position="313"/>
    </location>
</feature>
<feature type="cross-link" description="Glycyl lysine isopeptide (Lys-Gly) (interchain with G-Cter in SUMO2)" evidence="8">
    <location>
        <position position="155"/>
    </location>
</feature>
<feature type="domain" description="Protein kinase" evidence="11">
    <location>
        <begin position="21"/>
        <end position="348"/>
    </location>
</feature>
<evidence type="ECO:0000313" key="12">
    <source>
        <dbReference type="EMBL" id="GFR48322.1"/>
    </source>
</evidence>
<sequence length="414" mass="46038">MAELPRFSAPHPLGLPANRYSHPVRVLGKGAFGEVYLCFIRKEHPNGVQYEPVAVKIYQPIQPGNERMLEMLRREVECQGSLHHPHVISLREVGITGVADRIYLNLEFADSGTLKQLLAARGGRLTEGEARWYTQQLVYGMAYCHAQGVFNRDIKPDNLLLHRGGLTWPLLKVSDFGLCKSTGHSAPHSLVGSLHYMAPEVIIRVVSSSGNGDNEKYDGRKVDVFSCGIVLYQMIFGALPFNRAPDGRPLEYKYREDRETFLDNMRLDRWTQLIPRSVLAPPPAPAGGGGGGQDEALQKQGGQQQPQQQQQLPPVHLNPALIDLLSGMLRYDAAQRMTLRDVMMHPWYCYGLPAEYHAMLLKAGTEARPAGEVRRSQTKEEIAEIFARLSRRLGSQNAAAAAAVCSDDDDAEAY</sequence>
<proteinExistence type="predicted"/>
<reference evidence="12 13" key="1">
    <citation type="journal article" date="2021" name="Sci. Rep.">
        <title>Genome sequencing of the multicellular alga Astrephomene provides insights into convergent evolution of germ-soma differentiation.</title>
        <authorList>
            <person name="Yamashita S."/>
            <person name="Yamamoto K."/>
            <person name="Matsuzaki R."/>
            <person name="Suzuki S."/>
            <person name="Yamaguchi H."/>
            <person name="Hirooka S."/>
            <person name="Minakuchi Y."/>
            <person name="Miyagishima S."/>
            <person name="Kawachi M."/>
            <person name="Toyoda A."/>
            <person name="Nozaki H."/>
        </authorList>
    </citation>
    <scope>NUCLEOTIDE SEQUENCE [LARGE SCALE GENOMIC DNA]</scope>
    <source>
        <strain evidence="12 13">NIES-4017</strain>
    </source>
</reference>
<evidence type="ECO:0000256" key="9">
    <source>
        <dbReference type="PROSITE-ProRule" id="PRU10141"/>
    </source>
</evidence>
<keyword evidence="3 7" id="KW-0547">Nucleotide-binding</keyword>
<keyword evidence="4" id="KW-0418">Kinase</keyword>
<evidence type="ECO:0000256" key="3">
    <source>
        <dbReference type="ARBA" id="ARBA00022741"/>
    </source>
</evidence>
<feature type="active site" description="Proton acceptor" evidence="6">
    <location>
        <position position="153"/>
    </location>
</feature>
<dbReference type="GO" id="GO:0005524">
    <property type="term" value="F:ATP binding"/>
    <property type="evidence" value="ECO:0007669"/>
    <property type="project" value="UniProtKB-UniRule"/>
</dbReference>
<gene>
    <name evidence="12" type="ORF">Agub_g10205</name>
</gene>
<feature type="binding site" evidence="7">
    <location>
        <position position="175"/>
    </location>
    <ligand>
        <name>ATP</name>
        <dbReference type="ChEBI" id="CHEBI:30616"/>
    </ligand>
</feature>
<evidence type="ECO:0000256" key="5">
    <source>
        <dbReference type="ARBA" id="ARBA00022840"/>
    </source>
</evidence>
<dbReference type="SMART" id="SM00220">
    <property type="entry name" value="S_TKc"/>
    <property type="match status" value="1"/>
</dbReference>
<evidence type="ECO:0000256" key="4">
    <source>
        <dbReference type="ARBA" id="ARBA00022777"/>
    </source>
</evidence>
<dbReference type="InterPro" id="IPR000719">
    <property type="entry name" value="Prot_kinase_dom"/>
</dbReference>
<dbReference type="Proteomes" id="UP001054857">
    <property type="component" value="Unassembled WGS sequence"/>
</dbReference>
<accession>A0AAD3HPS0</accession>
<dbReference type="EMBL" id="BMAR01000023">
    <property type="protein sequence ID" value="GFR48322.1"/>
    <property type="molecule type" value="Genomic_DNA"/>
</dbReference>